<name>A0A1C3VWN6_9BRAD</name>
<dbReference type="AlphaFoldDB" id="A0A1C3VWN6"/>
<dbReference type="PANTHER" id="PTHR33678:SF1">
    <property type="entry name" value="BLL1576 PROTEIN"/>
    <property type="match status" value="1"/>
</dbReference>
<evidence type="ECO:0000259" key="4">
    <source>
        <dbReference type="Pfam" id="PF13007"/>
    </source>
</evidence>
<feature type="region of interest" description="Disordered" evidence="1">
    <location>
        <begin position="72"/>
        <end position="96"/>
    </location>
</feature>
<dbReference type="Pfam" id="PF13007">
    <property type="entry name" value="LZ_Tnp_IS66"/>
    <property type="match status" value="1"/>
</dbReference>
<evidence type="ECO:0000259" key="5">
    <source>
        <dbReference type="Pfam" id="PF13817"/>
    </source>
</evidence>
<evidence type="ECO:0000259" key="3">
    <source>
        <dbReference type="Pfam" id="PF13005"/>
    </source>
</evidence>
<dbReference type="InterPro" id="IPR052344">
    <property type="entry name" value="Transposase-related"/>
</dbReference>
<sequence length="524" mass="58193">MYGPFMAIRPDVLPTDPAALTEMVLALDAENEKLRVAMQTLKEMIFGKRSERLATLVVEQLALELDDLETRVTPPAAANDDAPAAKPSDKPRKKARRNIGALPKHLPRCEQVLEPEVTACPCCQGQLHKIGEDVSEVLDVVPAFLRVLRTIRPKYGCRGCTDGVVQARVLPRLIEGGMASTALVTHVVVSKFAWYLPLYRQVQILAGQGIHLDRATLAGWVKRAAWWLRSLYELQLRMIQAAPRVFCDETPMPVLDPGRHHPRICQFWAHAMDDRPWDGPSPPAVAYVFADGRGTEEIAGQLTGFSGILQVDGYAAYKALARRHGGAIQLAFCLAHARRKFVEVYKSTQSPFAREVIERLQAVYAIEAEIRGSSAEQRLAARRSRSAPLMAALNARLTEMVGQLFSQSKLTEAINYALNHWNGLTLFLRDGRVEVDSNTVERSMRPIAMGRRNSLFSGSEGGAESWAILASLVNTAKLHELDPQAYLTDVLERIVSGRTKSHQLHELLAWHWKAARQRTAQAAA</sequence>
<dbReference type="Pfam" id="PF03050">
    <property type="entry name" value="DDE_Tnp_IS66"/>
    <property type="match status" value="1"/>
</dbReference>
<gene>
    <name evidence="6" type="ORF">GA0061098_1005351</name>
</gene>
<dbReference type="Proteomes" id="UP000199184">
    <property type="component" value="Unassembled WGS sequence"/>
</dbReference>
<dbReference type="InterPro" id="IPR024463">
    <property type="entry name" value="Transposase_TnpC_homeodom"/>
</dbReference>
<dbReference type="InterPro" id="IPR004291">
    <property type="entry name" value="Transposase_IS66_central"/>
</dbReference>
<evidence type="ECO:0000313" key="7">
    <source>
        <dbReference type="Proteomes" id="UP000199184"/>
    </source>
</evidence>
<feature type="compositionally biased region" description="Low complexity" evidence="1">
    <location>
        <begin position="74"/>
        <end position="86"/>
    </location>
</feature>
<dbReference type="EMBL" id="FMAI01000005">
    <property type="protein sequence ID" value="SCB31984.1"/>
    <property type="molecule type" value="Genomic_DNA"/>
</dbReference>
<dbReference type="PANTHER" id="PTHR33678">
    <property type="entry name" value="BLL1576 PROTEIN"/>
    <property type="match status" value="1"/>
</dbReference>
<evidence type="ECO:0000259" key="2">
    <source>
        <dbReference type="Pfam" id="PF03050"/>
    </source>
</evidence>
<accession>A0A1C3VWN6</accession>
<dbReference type="NCBIfam" id="NF033517">
    <property type="entry name" value="transpos_IS66"/>
    <property type="match status" value="1"/>
</dbReference>
<protein>
    <submittedName>
        <fullName evidence="6">Transposase</fullName>
    </submittedName>
</protein>
<dbReference type="InterPro" id="IPR024474">
    <property type="entry name" value="Znf_dom_IS66"/>
</dbReference>
<keyword evidence="7" id="KW-1185">Reference proteome</keyword>
<feature type="domain" description="Transposase IS66 central" evidence="2">
    <location>
        <begin position="177"/>
        <end position="464"/>
    </location>
</feature>
<evidence type="ECO:0000313" key="6">
    <source>
        <dbReference type="EMBL" id="SCB31984.1"/>
    </source>
</evidence>
<dbReference type="InterPro" id="IPR039552">
    <property type="entry name" value="IS66_C"/>
</dbReference>
<reference evidence="7" key="1">
    <citation type="submission" date="2016-08" db="EMBL/GenBank/DDBJ databases">
        <authorList>
            <person name="Varghese N."/>
            <person name="Submissions Spin"/>
        </authorList>
    </citation>
    <scope>NUCLEOTIDE SEQUENCE [LARGE SCALE GENOMIC DNA]</scope>
    <source>
        <strain evidence="7">ERR11</strain>
    </source>
</reference>
<organism evidence="6 7">
    <name type="scientific">Bradyrhizobium shewense</name>
    <dbReference type="NCBI Taxonomy" id="1761772"/>
    <lineage>
        <taxon>Bacteria</taxon>
        <taxon>Pseudomonadati</taxon>
        <taxon>Pseudomonadota</taxon>
        <taxon>Alphaproteobacteria</taxon>
        <taxon>Hyphomicrobiales</taxon>
        <taxon>Nitrobacteraceae</taxon>
        <taxon>Bradyrhizobium</taxon>
    </lineage>
</organism>
<evidence type="ECO:0000256" key="1">
    <source>
        <dbReference type="SAM" id="MobiDB-lite"/>
    </source>
</evidence>
<dbReference type="Pfam" id="PF13817">
    <property type="entry name" value="DDE_Tnp_IS66_C"/>
    <property type="match status" value="1"/>
</dbReference>
<feature type="domain" description="Transposase IS66 zinc-finger binding" evidence="3">
    <location>
        <begin position="118"/>
        <end position="160"/>
    </location>
</feature>
<feature type="domain" description="Transposase TnpC homeodomain" evidence="4">
    <location>
        <begin position="34"/>
        <end position="109"/>
    </location>
</feature>
<dbReference type="Pfam" id="PF13005">
    <property type="entry name" value="zf-IS66"/>
    <property type="match status" value="1"/>
</dbReference>
<feature type="domain" description="Transposase IS66 C-terminal" evidence="5">
    <location>
        <begin position="471"/>
        <end position="510"/>
    </location>
</feature>
<proteinExistence type="predicted"/>